<name>K0RQ52_THAOC</name>
<protein>
    <submittedName>
        <fullName evidence="2">Uncharacterized protein</fullName>
    </submittedName>
</protein>
<evidence type="ECO:0000313" key="3">
    <source>
        <dbReference type="Proteomes" id="UP000266841"/>
    </source>
</evidence>
<keyword evidence="3" id="KW-1185">Reference proteome</keyword>
<organism evidence="2 3">
    <name type="scientific">Thalassiosira oceanica</name>
    <name type="common">Marine diatom</name>
    <dbReference type="NCBI Taxonomy" id="159749"/>
    <lineage>
        <taxon>Eukaryota</taxon>
        <taxon>Sar</taxon>
        <taxon>Stramenopiles</taxon>
        <taxon>Ochrophyta</taxon>
        <taxon>Bacillariophyta</taxon>
        <taxon>Coscinodiscophyceae</taxon>
        <taxon>Thalassiosirophycidae</taxon>
        <taxon>Thalassiosirales</taxon>
        <taxon>Thalassiosiraceae</taxon>
        <taxon>Thalassiosira</taxon>
    </lineage>
</organism>
<evidence type="ECO:0000313" key="2">
    <source>
        <dbReference type="EMBL" id="EJK55913.1"/>
    </source>
</evidence>
<dbReference type="EMBL" id="AGNL01032934">
    <property type="protein sequence ID" value="EJK55913.1"/>
    <property type="molecule type" value="Genomic_DNA"/>
</dbReference>
<feature type="non-terminal residue" evidence="2">
    <location>
        <position position="173"/>
    </location>
</feature>
<feature type="region of interest" description="Disordered" evidence="1">
    <location>
        <begin position="20"/>
        <end position="105"/>
    </location>
</feature>
<feature type="region of interest" description="Disordered" evidence="1">
    <location>
        <begin position="118"/>
        <end position="141"/>
    </location>
</feature>
<dbReference type="Proteomes" id="UP000266841">
    <property type="component" value="Unassembled WGS sequence"/>
</dbReference>
<comment type="caution">
    <text evidence="2">The sequence shown here is derived from an EMBL/GenBank/DDBJ whole genome shotgun (WGS) entry which is preliminary data.</text>
</comment>
<evidence type="ECO:0000256" key="1">
    <source>
        <dbReference type="SAM" id="MobiDB-lite"/>
    </source>
</evidence>
<sequence>MSFETFDAVPVAIDEDVATGGLGSEVAPPQTPSSSSSGGGGLFMSPARRRAQSDDGPDNVKNLPGCSTRDTYPGSSKFDSEWCSKPPRRALSTRGLRSPPDPLLGELRSKICQNVQLERSSRPCQRSPRGRYPAAPLRKVSRQVPRLAVPSPRRGVVGIGRKVASRDPLVELF</sequence>
<proteinExistence type="predicted"/>
<reference evidence="2 3" key="1">
    <citation type="journal article" date="2012" name="Genome Biol.">
        <title>Genome and low-iron response of an oceanic diatom adapted to chronic iron limitation.</title>
        <authorList>
            <person name="Lommer M."/>
            <person name="Specht M."/>
            <person name="Roy A.S."/>
            <person name="Kraemer L."/>
            <person name="Andreson R."/>
            <person name="Gutowska M.A."/>
            <person name="Wolf J."/>
            <person name="Bergner S.V."/>
            <person name="Schilhabel M.B."/>
            <person name="Klostermeier U.C."/>
            <person name="Beiko R.G."/>
            <person name="Rosenstiel P."/>
            <person name="Hippler M."/>
            <person name="Laroche J."/>
        </authorList>
    </citation>
    <scope>NUCLEOTIDE SEQUENCE [LARGE SCALE GENOMIC DNA]</scope>
    <source>
        <strain evidence="2 3">CCMP1005</strain>
    </source>
</reference>
<accession>K0RQ52</accession>
<gene>
    <name evidence="2" type="ORF">THAOC_24295</name>
</gene>
<dbReference type="AlphaFoldDB" id="K0RQ52"/>